<dbReference type="RefSeq" id="YP_010152724.1">
    <property type="nucleotide sequence ID" value="NC_057168.1"/>
</dbReference>
<dbReference type="InterPro" id="IPR027437">
    <property type="entry name" value="Rbsml_uS13_C"/>
</dbReference>
<dbReference type="EMBL" id="MW438349">
    <property type="protein sequence ID" value="QQW50372.1"/>
    <property type="molecule type" value="Genomic_DNA"/>
</dbReference>
<dbReference type="GO" id="GO:0015935">
    <property type="term" value="C:small ribosomal subunit"/>
    <property type="evidence" value="ECO:0007669"/>
    <property type="project" value="TreeGrafter"/>
</dbReference>
<keyword evidence="2 4" id="KW-0689">Ribosomal protein</keyword>
<dbReference type="Gene3D" id="4.10.910.10">
    <property type="entry name" value="30s ribosomal protein s13, domain 2"/>
    <property type="match status" value="1"/>
</dbReference>
<dbReference type="GeneID" id="67154250"/>
<evidence type="ECO:0000256" key="3">
    <source>
        <dbReference type="ARBA" id="ARBA00023274"/>
    </source>
</evidence>
<dbReference type="PROSITE" id="PS50159">
    <property type="entry name" value="RIBOSOMAL_S13_2"/>
    <property type="match status" value="1"/>
</dbReference>
<dbReference type="SUPFAM" id="SSF46946">
    <property type="entry name" value="S13-like H2TH domain"/>
    <property type="match status" value="1"/>
</dbReference>
<evidence type="ECO:0000256" key="2">
    <source>
        <dbReference type="ARBA" id="ARBA00022980"/>
    </source>
</evidence>
<protein>
    <submittedName>
        <fullName evidence="5">Ribosomal protein S13</fullName>
    </submittedName>
</protein>
<dbReference type="GO" id="GO:0005739">
    <property type="term" value="C:mitochondrion"/>
    <property type="evidence" value="ECO:0007669"/>
    <property type="project" value="TreeGrafter"/>
</dbReference>
<dbReference type="PANTHER" id="PTHR10871">
    <property type="entry name" value="30S RIBOSOMAL PROTEIN S13/40S RIBOSOMAL PROTEIN S18"/>
    <property type="match status" value="1"/>
</dbReference>
<organism evidence="5">
    <name type="scientific">Pelagomonas calceolata</name>
    <dbReference type="NCBI Taxonomy" id="35677"/>
    <lineage>
        <taxon>Eukaryota</taxon>
        <taxon>Sar</taxon>
        <taxon>Stramenopiles</taxon>
        <taxon>Ochrophyta</taxon>
        <taxon>Pelagophyceae</taxon>
        <taxon>Pelagomonadales</taxon>
        <taxon>Pelagomonadaceae</taxon>
        <taxon>Pelagomonas</taxon>
    </lineage>
</organism>
<evidence type="ECO:0000313" key="5">
    <source>
        <dbReference type="EMBL" id="QQW50372.1"/>
    </source>
</evidence>
<accession>A0A7U0KSD0</accession>
<dbReference type="Pfam" id="PF00416">
    <property type="entry name" value="Ribosomal_S13"/>
    <property type="match status" value="1"/>
</dbReference>
<comment type="similarity">
    <text evidence="1 4">Belongs to the universal ribosomal protein uS13 family.</text>
</comment>
<dbReference type="HAMAP" id="MF_01315">
    <property type="entry name" value="Ribosomal_uS13"/>
    <property type="match status" value="1"/>
</dbReference>
<dbReference type="AlphaFoldDB" id="A0A7U0KSD0"/>
<dbReference type="PROSITE" id="PS00646">
    <property type="entry name" value="RIBOSOMAL_S13_1"/>
    <property type="match status" value="1"/>
</dbReference>
<reference evidence="5" key="1">
    <citation type="journal article" date="2021" name="Genome Biol. Evol.">
        <title>Mitochondrial genome evolution in pelagophyte algae.</title>
        <authorList>
            <person name="Sibbald S.J."/>
            <person name="Lawton M."/>
            <person name="Archibald J.M."/>
        </authorList>
    </citation>
    <scope>NUCLEOTIDE SEQUENCE</scope>
    <source>
        <strain evidence="5">CCMP1756</strain>
    </source>
</reference>
<dbReference type="InterPro" id="IPR001892">
    <property type="entry name" value="Ribosomal_uS13"/>
</dbReference>
<proteinExistence type="inferred from homology"/>
<gene>
    <name evidence="5" type="primary">rps13</name>
</gene>
<name>A0A7U0KSD0_9STRA</name>
<evidence type="ECO:0000256" key="1">
    <source>
        <dbReference type="ARBA" id="ARBA00008080"/>
    </source>
</evidence>
<dbReference type="GO" id="GO:0006412">
    <property type="term" value="P:translation"/>
    <property type="evidence" value="ECO:0007669"/>
    <property type="project" value="InterPro"/>
</dbReference>
<dbReference type="GO" id="GO:0003723">
    <property type="term" value="F:RNA binding"/>
    <property type="evidence" value="ECO:0007669"/>
    <property type="project" value="InterPro"/>
</dbReference>
<dbReference type="GO" id="GO:0003735">
    <property type="term" value="F:structural constituent of ribosome"/>
    <property type="evidence" value="ECO:0007669"/>
    <property type="project" value="InterPro"/>
</dbReference>
<dbReference type="PIRSF" id="PIRSF002134">
    <property type="entry name" value="Ribosomal_S13"/>
    <property type="match status" value="1"/>
</dbReference>
<dbReference type="PANTHER" id="PTHR10871:SF1">
    <property type="entry name" value="SMALL RIBOSOMAL SUBUNIT PROTEIN US13M"/>
    <property type="match status" value="1"/>
</dbReference>
<geneLocation type="mitochondrion" evidence="5"/>
<dbReference type="Gene3D" id="1.10.8.50">
    <property type="match status" value="1"/>
</dbReference>
<keyword evidence="5" id="KW-0496">Mitochondrion</keyword>
<sequence>MAYLLNNKVSEKSTIKQALTRIFGVGPFLADSFCKKVGISPTLKLEKVSTKQLSLLTDTIVKDKIHLKQEELSRYLYENIVRLAQVRSYRGVRHKKGLPLRGQRTRTNFKTAKRHNSIKNRLR</sequence>
<dbReference type="InterPro" id="IPR010979">
    <property type="entry name" value="Ribosomal_uS13-like_H2TH"/>
</dbReference>
<keyword evidence="3 4" id="KW-0687">Ribonucleoprotein</keyword>
<dbReference type="InterPro" id="IPR018269">
    <property type="entry name" value="Ribosomal_uS13_CS"/>
</dbReference>
<evidence type="ECO:0000256" key="4">
    <source>
        <dbReference type="RuleBase" id="RU003830"/>
    </source>
</evidence>